<sequence length="369" mass="39548">MSSLLRPLRLTDPAALGSLGVDDVIDVRSPAEYAEDHLPGAINLPVLDDAERARVGTIYVQQCRFLARRIGGALVARNVAGHLEGALADRPQGWHPLVYCWRGGQRSGSFATILAQVGWRVGVLEGGYRSWRRLVVRDLYDGPLRWRLVLVDGNTGTAKTELLHLAAARGTQVLDLEGLARHRGSVFGADPAGQPAQKGFESALMAALSRLDPARPVLVEAESPRLGALTLPPALWAAMRTAPRIEITAPLPARAHYLARAYAEVTADRAALSETLDRLRPFQPAERIAHWHDLAAAGQDVALAAALMAEHYDPLYARARARQRAPEGGTPGGVLATDRLDPPGLEDLADRLADAVARGPLSAGCAPNP</sequence>
<dbReference type="Pfam" id="PF00581">
    <property type="entry name" value="Rhodanese"/>
    <property type="match status" value="1"/>
</dbReference>
<name>A0A934TIB9_9RHOB</name>
<reference evidence="4" key="2">
    <citation type="journal article" date="2020" name="Microorganisms">
        <title>Osmotic Adaptation and Compatible Solute Biosynthesis of Phototrophic Bacteria as Revealed from Genome Analyses.</title>
        <authorList>
            <person name="Imhoff J.F."/>
            <person name="Rahn T."/>
            <person name="Kunzel S."/>
            <person name="Keller A."/>
            <person name="Neulinger S.C."/>
        </authorList>
    </citation>
    <scope>NUCLEOTIDE SEQUENCE</scope>
    <source>
        <strain evidence="4">LMG 28126</strain>
    </source>
</reference>
<dbReference type="GO" id="GO:0043828">
    <property type="term" value="F:tRNA 2-selenouridine synthase activity"/>
    <property type="evidence" value="ECO:0007669"/>
    <property type="project" value="InterPro"/>
</dbReference>
<dbReference type="InterPro" id="IPR001763">
    <property type="entry name" value="Rhodanese-like_dom"/>
</dbReference>
<accession>A0A934TIB9</accession>
<dbReference type="EMBL" id="NHSD01000159">
    <property type="protein sequence ID" value="MBK5926735.1"/>
    <property type="molecule type" value="Genomic_DNA"/>
</dbReference>
<evidence type="ECO:0000313" key="5">
    <source>
        <dbReference type="Proteomes" id="UP000706333"/>
    </source>
</evidence>
<feature type="domain" description="Rhodanese" evidence="3">
    <location>
        <begin position="24"/>
        <end position="136"/>
    </location>
</feature>
<dbReference type="Proteomes" id="UP000706333">
    <property type="component" value="Unassembled WGS sequence"/>
</dbReference>
<comment type="caution">
    <text evidence="4">The sequence shown here is derived from an EMBL/GenBank/DDBJ whole genome shotgun (WGS) entry which is preliminary data.</text>
</comment>
<dbReference type="InterPro" id="IPR036873">
    <property type="entry name" value="Rhodanese-like_dom_sf"/>
</dbReference>
<dbReference type="SMART" id="SM00450">
    <property type="entry name" value="RHOD"/>
    <property type="match status" value="1"/>
</dbReference>
<protein>
    <submittedName>
        <fullName evidence="4">tRNA 2-selenouridine(34) synthase MnmH</fullName>
    </submittedName>
</protein>
<feature type="region of interest" description="Disordered" evidence="2">
    <location>
        <begin position="323"/>
        <end position="346"/>
    </location>
</feature>
<gene>
    <name evidence="4" type="ORF">CCR87_05135</name>
</gene>
<dbReference type="InterPro" id="IPR001307">
    <property type="entry name" value="Thiosulphate_STrfase_CS"/>
</dbReference>
<dbReference type="Pfam" id="PF26341">
    <property type="entry name" value="AAA_SelU"/>
    <property type="match status" value="1"/>
</dbReference>
<dbReference type="InterPro" id="IPR017582">
    <property type="entry name" value="SelU"/>
</dbReference>
<dbReference type="Gene3D" id="3.40.250.10">
    <property type="entry name" value="Rhodanese-like domain"/>
    <property type="match status" value="1"/>
</dbReference>
<dbReference type="PANTHER" id="PTHR30401">
    <property type="entry name" value="TRNA 2-SELENOURIDINE SYNTHASE"/>
    <property type="match status" value="1"/>
</dbReference>
<keyword evidence="1" id="KW-0711">Selenium</keyword>
<dbReference type="NCBIfam" id="TIGR03167">
    <property type="entry name" value="tRNA_sel_U_synt"/>
    <property type="match status" value="1"/>
</dbReference>
<dbReference type="PROSITE" id="PS50206">
    <property type="entry name" value="RHODANESE_3"/>
    <property type="match status" value="1"/>
</dbReference>
<dbReference type="PROSITE" id="PS00380">
    <property type="entry name" value="RHODANESE_1"/>
    <property type="match status" value="1"/>
</dbReference>
<dbReference type="RefSeq" id="WP_201156504.1">
    <property type="nucleotide sequence ID" value="NZ_NHSD01000159.1"/>
</dbReference>
<evidence type="ECO:0000256" key="2">
    <source>
        <dbReference type="SAM" id="MobiDB-lite"/>
    </source>
</evidence>
<dbReference type="AlphaFoldDB" id="A0A934TIB9"/>
<dbReference type="SUPFAM" id="SSF52821">
    <property type="entry name" value="Rhodanese/Cell cycle control phosphatase"/>
    <property type="match status" value="1"/>
</dbReference>
<proteinExistence type="predicted"/>
<evidence type="ECO:0000256" key="1">
    <source>
        <dbReference type="ARBA" id="ARBA00023266"/>
    </source>
</evidence>
<dbReference type="InterPro" id="IPR058840">
    <property type="entry name" value="AAA_SelU"/>
</dbReference>
<keyword evidence="5" id="KW-1185">Reference proteome</keyword>
<evidence type="ECO:0000259" key="3">
    <source>
        <dbReference type="PROSITE" id="PS50206"/>
    </source>
</evidence>
<reference evidence="4" key="1">
    <citation type="submission" date="2017-05" db="EMBL/GenBank/DDBJ databases">
        <authorList>
            <person name="Imhoff J.F."/>
            <person name="Rahn T."/>
            <person name="Kuenzel S."/>
            <person name="Neulinger S.C."/>
        </authorList>
    </citation>
    <scope>NUCLEOTIDE SEQUENCE</scope>
    <source>
        <strain evidence="4">LMG 28126</strain>
    </source>
</reference>
<dbReference type="GO" id="GO:0002098">
    <property type="term" value="P:tRNA wobble uridine modification"/>
    <property type="evidence" value="ECO:0007669"/>
    <property type="project" value="InterPro"/>
</dbReference>
<dbReference type="PANTHER" id="PTHR30401:SF0">
    <property type="entry name" value="TRNA 2-SELENOURIDINE SYNTHASE"/>
    <property type="match status" value="1"/>
</dbReference>
<dbReference type="NCBIfam" id="NF008750">
    <property type="entry name" value="PRK11784.1-2"/>
    <property type="match status" value="1"/>
</dbReference>
<organism evidence="4 5">
    <name type="scientific">Rhodobaculum claviforme</name>
    <dbReference type="NCBI Taxonomy" id="1549854"/>
    <lineage>
        <taxon>Bacteria</taxon>
        <taxon>Pseudomonadati</taxon>
        <taxon>Pseudomonadota</taxon>
        <taxon>Alphaproteobacteria</taxon>
        <taxon>Rhodobacterales</taxon>
        <taxon>Paracoccaceae</taxon>
        <taxon>Rhodobaculum</taxon>
    </lineage>
</organism>
<evidence type="ECO:0000313" key="4">
    <source>
        <dbReference type="EMBL" id="MBK5926735.1"/>
    </source>
</evidence>
<dbReference type="GO" id="GO:0004792">
    <property type="term" value="F:thiosulfate-cyanide sulfurtransferase activity"/>
    <property type="evidence" value="ECO:0007669"/>
    <property type="project" value="InterPro"/>
</dbReference>
<dbReference type="NCBIfam" id="NF008752">
    <property type="entry name" value="PRK11784.1-4"/>
    <property type="match status" value="1"/>
</dbReference>